<protein>
    <submittedName>
        <fullName evidence="1">Uncharacterized protein</fullName>
    </submittedName>
</protein>
<accession>A0A1H8I7H8</accession>
<gene>
    <name evidence="1" type="ORF">SAMN05216454_10757</name>
</gene>
<dbReference type="AlphaFoldDB" id="A0A1H8I7H8"/>
<dbReference type="EMBL" id="FODF01000007">
    <property type="protein sequence ID" value="SEN64095.1"/>
    <property type="molecule type" value="Genomic_DNA"/>
</dbReference>
<dbReference type="InterPro" id="IPR045507">
    <property type="entry name" value="DUF6483"/>
</dbReference>
<dbReference type="STRING" id="215200.SAMN05216454_10757"/>
<dbReference type="OrthoDB" id="1752428at2"/>
<sequence length="117" mass="13832">MGLVDRLRNENREKVYKELLGKKYSDIDDFNIAYSPTEEFLLITIKRLVLEKKINEAEDVLFTSLEKNRNDNMLCIAGEFYTMLMDLSDDELKENNFTRAEIKEGINDVKELFNELR</sequence>
<dbReference type="Proteomes" id="UP000199512">
    <property type="component" value="Unassembled WGS sequence"/>
</dbReference>
<dbReference type="RefSeq" id="WP_091975568.1">
    <property type="nucleotide sequence ID" value="NZ_CAUWDX010000046.1"/>
</dbReference>
<organism evidence="1 2">
    <name type="scientific">Peptostreptococcus russellii</name>
    <dbReference type="NCBI Taxonomy" id="215200"/>
    <lineage>
        <taxon>Bacteria</taxon>
        <taxon>Bacillati</taxon>
        <taxon>Bacillota</taxon>
        <taxon>Clostridia</taxon>
        <taxon>Peptostreptococcales</taxon>
        <taxon>Peptostreptococcaceae</taxon>
        <taxon>Peptostreptococcus</taxon>
    </lineage>
</organism>
<keyword evidence="2" id="KW-1185">Reference proteome</keyword>
<evidence type="ECO:0000313" key="2">
    <source>
        <dbReference type="Proteomes" id="UP000199512"/>
    </source>
</evidence>
<name>A0A1H8I7H8_9FIRM</name>
<dbReference type="Pfam" id="PF20092">
    <property type="entry name" value="DUF6483"/>
    <property type="match status" value="1"/>
</dbReference>
<proteinExistence type="predicted"/>
<reference evidence="1 2" key="1">
    <citation type="submission" date="2016-10" db="EMBL/GenBank/DDBJ databases">
        <authorList>
            <person name="de Groot N.N."/>
        </authorList>
    </citation>
    <scope>NUCLEOTIDE SEQUENCE [LARGE SCALE GENOMIC DNA]</scope>
    <source>
        <strain evidence="1 2">Calf135</strain>
    </source>
</reference>
<evidence type="ECO:0000313" key="1">
    <source>
        <dbReference type="EMBL" id="SEN64095.1"/>
    </source>
</evidence>